<comment type="caution">
    <text evidence="1">The sequence shown here is derived from an EMBL/GenBank/DDBJ whole genome shotgun (WGS) entry which is preliminary data.</text>
</comment>
<keyword evidence="2" id="KW-1185">Reference proteome</keyword>
<evidence type="ECO:0000313" key="1">
    <source>
        <dbReference type="EMBL" id="RIA90125.1"/>
    </source>
</evidence>
<accession>A0A397T1K7</accession>
<sequence>MVRKSNPTSKSIASILRKSDYTPYWKPSNCANIRDIHLLIHEEILPGGKFVGIVIQDINVALNFTFLMEKKN</sequence>
<organism evidence="1 2">
    <name type="scientific">Glomus cerebriforme</name>
    <dbReference type="NCBI Taxonomy" id="658196"/>
    <lineage>
        <taxon>Eukaryota</taxon>
        <taxon>Fungi</taxon>
        <taxon>Fungi incertae sedis</taxon>
        <taxon>Mucoromycota</taxon>
        <taxon>Glomeromycotina</taxon>
        <taxon>Glomeromycetes</taxon>
        <taxon>Glomerales</taxon>
        <taxon>Glomeraceae</taxon>
        <taxon>Glomus</taxon>
    </lineage>
</organism>
<evidence type="ECO:0000313" key="2">
    <source>
        <dbReference type="Proteomes" id="UP000265703"/>
    </source>
</evidence>
<dbReference type="AlphaFoldDB" id="A0A397T1K7"/>
<reference evidence="1 2" key="1">
    <citation type="submission" date="2018-06" db="EMBL/GenBank/DDBJ databases">
        <title>Comparative genomics reveals the genomic features of Rhizophagus irregularis, R. cerebriforme, R. diaphanum and Gigaspora rosea, and their symbiotic lifestyle signature.</title>
        <authorList>
            <person name="Morin E."/>
            <person name="San Clemente H."/>
            <person name="Chen E.C.H."/>
            <person name="De La Providencia I."/>
            <person name="Hainaut M."/>
            <person name="Kuo A."/>
            <person name="Kohler A."/>
            <person name="Murat C."/>
            <person name="Tang N."/>
            <person name="Roy S."/>
            <person name="Loubradou J."/>
            <person name="Henrissat B."/>
            <person name="Grigoriev I.V."/>
            <person name="Corradi N."/>
            <person name="Roux C."/>
            <person name="Martin F.M."/>
        </authorList>
    </citation>
    <scope>NUCLEOTIDE SEQUENCE [LARGE SCALE GENOMIC DNA]</scope>
    <source>
        <strain evidence="1 2">DAOM 227022</strain>
    </source>
</reference>
<dbReference type="Proteomes" id="UP000265703">
    <property type="component" value="Unassembled WGS sequence"/>
</dbReference>
<gene>
    <name evidence="1" type="ORF">C1645_823746</name>
</gene>
<dbReference type="EMBL" id="QKYT01000190">
    <property type="protein sequence ID" value="RIA90125.1"/>
    <property type="molecule type" value="Genomic_DNA"/>
</dbReference>
<protein>
    <submittedName>
        <fullName evidence="1">Uncharacterized protein</fullName>
    </submittedName>
</protein>
<proteinExistence type="predicted"/>
<dbReference type="OrthoDB" id="2444511at2759"/>
<name>A0A397T1K7_9GLOM</name>